<dbReference type="PROSITE" id="PS01206">
    <property type="entry name" value="ASC"/>
    <property type="match status" value="1"/>
</dbReference>
<feature type="transmembrane region" description="Helical" evidence="14">
    <location>
        <begin position="82"/>
        <end position="100"/>
    </location>
</feature>
<evidence type="ECO:0000256" key="5">
    <source>
        <dbReference type="ARBA" id="ARBA00022692"/>
    </source>
</evidence>
<keyword evidence="5 12" id="KW-0812">Transmembrane</keyword>
<dbReference type="GO" id="GO:0015280">
    <property type="term" value="F:ligand-gated sodium channel activity"/>
    <property type="evidence" value="ECO:0007669"/>
    <property type="project" value="TreeGrafter"/>
</dbReference>
<feature type="non-terminal residue" evidence="15">
    <location>
        <position position="1"/>
    </location>
</feature>
<dbReference type="PANTHER" id="PTHR11690">
    <property type="entry name" value="AMILORIDE-SENSITIVE SODIUM CHANNEL-RELATED"/>
    <property type="match status" value="1"/>
</dbReference>
<evidence type="ECO:0000256" key="13">
    <source>
        <dbReference type="SAM" id="MobiDB-lite"/>
    </source>
</evidence>
<dbReference type="Pfam" id="PF00858">
    <property type="entry name" value="ASC"/>
    <property type="match status" value="1"/>
</dbReference>
<evidence type="ECO:0000256" key="11">
    <source>
        <dbReference type="ARBA" id="ARBA00023303"/>
    </source>
</evidence>
<sequence>MLTVVRKTTVGNNGSRKTLPKSQINPAKFRFIKVQPRKFFLTKERPSWLENVKNYFCEYCNLSGLHGVRYLAESGRFIVEKLVWMIVLIVMGYFCISLISEAYSKWRASPVIITFATTETPISKIPFPAVTICPEIKSDPDIFNYSEVLLRKLNDSYVTSEENEIFESVSLVCPGMIVTLELDDDFMENINPTVSPSVITNMFNVSPHADVIVPNLWWMKNDIVNDDVLTNIYTSQGICYSFNMIDPNHLQTNTDFISWFLRKYQNPYATQAKLKGWSLADGYVNEDTTDDFPRRTFGSGVSGGLRILLVTNHSHIDRLCSDDNEGFLVTIHHPAEFPNMDTHFRVPLDQTVSVAVKPTLITVSEELINYKPEDRKCYFSNERNLTYFYSYSQQNCLDECLTNYTIQYCGCVAFYMPKSKSFPICGPGRFECIQKSRINYLLNNSSDTTDCNCLPLCTSLKYEVEISQSNWAWRESMIIEKTLDNNSRDIFSSTE</sequence>
<dbReference type="Gene3D" id="1.10.287.820">
    <property type="entry name" value="Acid-sensing ion channel domain"/>
    <property type="match status" value="1"/>
</dbReference>
<dbReference type="InterPro" id="IPR001873">
    <property type="entry name" value="ENaC"/>
</dbReference>
<keyword evidence="3 12" id="KW-0813">Transport</keyword>
<evidence type="ECO:0000313" key="15">
    <source>
        <dbReference type="EMBL" id="KAF2896463.1"/>
    </source>
</evidence>
<dbReference type="PANTHER" id="PTHR11690:SF288">
    <property type="entry name" value="AMILORIDE-SENSITIVE NA+ CHANNEL-RELATED"/>
    <property type="match status" value="1"/>
</dbReference>
<feature type="region of interest" description="Disordered" evidence="13">
    <location>
        <begin position="1"/>
        <end position="21"/>
    </location>
</feature>
<evidence type="ECO:0000256" key="12">
    <source>
        <dbReference type="RuleBase" id="RU000679"/>
    </source>
</evidence>
<evidence type="ECO:0000313" key="16">
    <source>
        <dbReference type="Proteomes" id="UP000801492"/>
    </source>
</evidence>
<keyword evidence="6 14" id="KW-1133">Transmembrane helix</keyword>
<dbReference type="Proteomes" id="UP000801492">
    <property type="component" value="Unassembled WGS sequence"/>
</dbReference>
<feature type="compositionally biased region" description="Polar residues" evidence="13">
    <location>
        <begin position="9"/>
        <end position="21"/>
    </location>
</feature>
<keyword evidence="8 12" id="KW-0406">Ion transport</keyword>
<gene>
    <name evidence="15" type="ORF">ILUMI_09711</name>
</gene>
<dbReference type="EMBL" id="VTPC01005093">
    <property type="protein sequence ID" value="KAF2896463.1"/>
    <property type="molecule type" value="Genomic_DNA"/>
</dbReference>
<keyword evidence="11 12" id="KW-0407">Ion channel</keyword>
<dbReference type="AlphaFoldDB" id="A0A8K0D4J9"/>
<dbReference type="PRINTS" id="PR01078">
    <property type="entry name" value="AMINACHANNEL"/>
</dbReference>
<evidence type="ECO:0000256" key="9">
    <source>
        <dbReference type="ARBA" id="ARBA00023136"/>
    </source>
</evidence>
<keyword evidence="10 12" id="KW-0739">Sodium transport</keyword>
<dbReference type="OrthoDB" id="6021021at2759"/>
<evidence type="ECO:0000256" key="10">
    <source>
        <dbReference type="ARBA" id="ARBA00023201"/>
    </source>
</evidence>
<keyword evidence="16" id="KW-1185">Reference proteome</keyword>
<protein>
    <submittedName>
        <fullName evidence="15">Uncharacterized protein</fullName>
    </submittedName>
</protein>
<dbReference type="GO" id="GO:0005886">
    <property type="term" value="C:plasma membrane"/>
    <property type="evidence" value="ECO:0007669"/>
    <property type="project" value="TreeGrafter"/>
</dbReference>
<evidence type="ECO:0000256" key="2">
    <source>
        <dbReference type="ARBA" id="ARBA00007193"/>
    </source>
</evidence>
<keyword evidence="7" id="KW-0915">Sodium</keyword>
<organism evidence="15 16">
    <name type="scientific">Ignelater luminosus</name>
    <name type="common">Cucubano</name>
    <name type="synonym">Pyrophorus luminosus</name>
    <dbReference type="NCBI Taxonomy" id="2038154"/>
    <lineage>
        <taxon>Eukaryota</taxon>
        <taxon>Metazoa</taxon>
        <taxon>Ecdysozoa</taxon>
        <taxon>Arthropoda</taxon>
        <taxon>Hexapoda</taxon>
        <taxon>Insecta</taxon>
        <taxon>Pterygota</taxon>
        <taxon>Neoptera</taxon>
        <taxon>Endopterygota</taxon>
        <taxon>Coleoptera</taxon>
        <taxon>Polyphaga</taxon>
        <taxon>Elateriformia</taxon>
        <taxon>Elateroidea</taxon>
        <taxon>Elateridae</taxon>
        <taxon>Agrypninae</taxon>
        <taxon>Pyrophorini</taxon>
        <taxon>Ignelater</taxon>
    </lineage>
</organism>
<reference evidence="15" key="1">
    <citation type="submission" date="2019-08" db="EMBL/GenBank/DDBJ databases">
        <title>The genome of the North American firefly Photinus pyralis.</title>
        <authorList>
            <consortium name="Photinus pyralis genome working group"/>
            <person name="Fallon T.R."/>
            <person name="Sander Lower S.E."/>
            <person name="Weng J.-K."/>
        </authorList>
    </citation>
    <scope>NUCLEOTIDE SEQUENCE</scope>
    <source>
        <strain evidence="15">TRF0915ILg1</strain>
        <tissue evidence="15">Whole body</tissue>
    </source>
</reference>
<comment type="subcellular location">
    <subcellularLocation>
        <location evidence="1">Membrane</location>
        <topology evidence="1">Multi-pass membrane protein</topology>
    </subcellularLocation>
</comment>
<evidence type="ECO:0000256" key="6">
    <source>
        <dbReference type="ARBA" id="ARBA00022989"/>
    </source>
</evidence>
<evidence type="ECO:0000256" key="7">
    <source>
        <dbReference type="ARBA" id="ARBA00023053"/>
    </source>
</evidence>
<keyword evidence="9 14" id="KW-0472">Membrane</keyword>
<evidence type="ECO:0000256" key="8">
    <source>
        <dbReference type="ARBA" id="ARBA00023065"/>
    </source>
</evidence>
<evidence type="ECO:0000256" key="14">
    <source>
        <dbReference type="SAM" id="Phobius"/>
    </source>
</evidence>
<evidence type="ECO:0000256" key="4">
    <source>
        <dbReference type="ARBA" id="ARBA00022461"/>
    </source>
</evidence>
<comment type="similarity">
    <text evidence="2 12">Belongs to the amiloride-sensitive sodium channel (TC 1.A.6) family.</text>
</comment>
<name>A0A8K0D4J9_IGNLU</name>
<proteinExistence type="inferred from homology"/>
<evidence type="ECO:0000256" key="3">
    <source>
        <dbReference type="ARBA" id="ARBA00022448"/>
    </source>
</evidence>
<evidence type="ECO:0000256" key="1">
    <source>
        <dbReference type="ARBA" id="ARBA00004141"/>
    </source>
</evidence>
<keyword evidence="4 12" id="KW-0894">Sodium channel</keyword>
<dbReference type="InterPro" id="IPR020903">
    <property type="entry name" value="ENaC_CS"/>
</dbReference>
<comment type="caution">
    <text evidence="15">The sequence shown here is derived from an EMBL/GenBank/DDBJ whole genome shotgun (WGS) entry which is preliminary data.</text>
</comment>
<accession>A0A8K0D4J9</accession>